<organism evidence="1 2">
    <name type="scientific">Catharanthus roseus</name>
    <name type="common">Madagascar periwinkle</name>
    <name type="synonym">Vinca rosea</name>
    <dbReference type="NCBI Taxonomy" id="4058"/>
    <lineage>
        <taxon>Eukaryota</taxon>
        <taxon>Viridiplantae</taxon>
        <taxon>Streptophyta</taxon>
        <taxon>Embryophyta</taxon>
        <taxon>Tracheophyta</taxon>
        <taxon>Spermatophyta</taxon>
        <taxon>Magnoliopsida</taxon>
        <taxon>eudicotyledons</taxon>
        <taxon>Gunneridae</taxon>
        <taxon>Pentapetalae</taxon>
        <taxon>asterids</taxon>
        <taxon>lamiids</taxon>
        <taxon>Gentianales</taxon>
        <taxon>Apocynaceae</taxon>
        <taxon>Rauvolfioideae</taxon>
        <taxon>Vinceae</taxon>
        <taxon>Catharanthinae</taxon>
        <taxon>Catharanthus</taxon>
    </lineage>
</organism>
<reference evidence="2" key="1">
    <citation type="journal article" date="2023" name="Nat. Plants">
        <title>Single-cell RNA sequencing provides a high-resolution roadmap for understanding the multicellular compartmentation of specialized metabolism.</title>
        <authorList>
            <person name="Sun S."/>
            <person name="Shen X."/>
            <person name="Li Y."/>
            <person name="Li Y."/>
            <person name="Wang S."/>
            <person name="Li R."/>
            <person name="Zhang H."/>
            <person name="Shen G."/>
            <person name="Guo B."/>
            <person name="Wei J."/>
            <person name="Xu J."/>
            <person name="St-Pierre B."/>
            <person name="Chen S."/>
            <person name="Sun C."/>
        </authorList>
    </citation>
    <scope>NUCLEOTIDE SEQUENCE [LARGE SCALE GENOMIC DNA]</scope>
</reference>
<dbReference type="EMBL" id="CM044704">
    <property type="protein sequence ID" value="KAI5669374.1"/>
    <property type="molecule type" value="Genomic_DNA"/>
</dbReference>
<comment type="caution">
    <text evidence="1">The sequence shown here is derived from an EMBL/GenBank/DDBJ whole genome shotgun (WGS) entry which is preliminary data.</text>
</comment>
<evidence type="ECO:0000313" key="1">
    <source>
        <dbReference type="EMBL" id="KAI5669374.1"/>
    </source>
</evidence>
<accession>A0ACC0B9Q2</accession>
<gene>
    <name evidence="1" type="ORF">M9H77_19227</name>
</gene>
<name>A0ACC0B9Q2_CATRO</name>
<keyword evidence="2" id="KW-1185">Reference proteome</keyword>
<protein>
    <submittedName>
        <fullName evidence="1">Uncharacterized protein</fullName>
    </submittedName>
</protein>
<evidence type="ECO:0000313" key="2">
    <source>
        <dbReference type="Proteomes" id="UP001060085"/>
    </source>
</evidence>
<sequence length="501" mass="57521">MKLLYLFNLVPFLFFLALLLGLIKQWRKYREINPTKNLPPGPPKLPIIGNLHQLLGKLPHHAITDLARNKYGALMQMQLGEVSAVFISSPRLAKEIMKTHDLIFADRWQILIWWFISYGGVDFAFAPYDNYWRQMRKICVQDFFSNKNVALFGSIRHQEYSQFVDFIRSVGENVPINISEKIFSCTNGIVTRAVFGKACKDQKKLAEILKETFAIGGGFGFADIFPSRKFLHFVMGTKRKLVRMRSKMDEILDTMINEYIENMEESTKEGNEKGNLIDVLLKARENGSYQIPITNNSIKAIIFDMFAGGTETSSTTVDWAMSEMLKNPQIMAKAQNEIREAMKGKKTIYEDDLHKFHYLKLVVKETLRLHPPAPFLIPRKSRQDCEIDGCYIPAGTKMFVNAWAIGRDGEHWSEPESFIPERFENNPIDFKGNDFEYLPFGAGRRMCPGISFGIPNIELPLALLLFHFNWNLPAGHDLDMEEAMGLTATRKNHLWLVATPY</sequence>
<proteinExistence type="predicted"/>
<dbReference type="Proteomes" id="UP001060085">
    <property type="component" value="Linkage Group LG04"/>
</dbReference>